<dbReference type="PANTHER" id="PTHR46796">
    <property type="entry name" value="HTH-TYPE TRANSCRIPTIONAL ACTIVATOR RHAS-RELATED"/>
    <property type="match status" value="1"/>
</dbReference>
<dbReference type="InterPro" id="IPR018060">
    <property type="entry name" value="HTH_AraC"/>
</dbReference>
<dbReference type="Pfam" id="PF12833">
    <property type="entry name" value="HTH_18"/>
    <property type="match status" value="1"/>
</dbReference>
<name>A0ABV4QIQ8_9ACTN</name>
<proteinExistence type="predicted"/>
<evidence type="ECO:0000259" key="4">
    <source>
        <dbReference type="PROSITE" id="PS01124"/>
    </source>
</evidence>
<dbReference type="EMBL" id="JAXCEI010000015">
    <property type="protein sequence ID" value="MFA1543044.1"/>
    <property type="molecule type" value="Genomic_DNA"/>
</dbReference>
<evidence type="ECO:0000313" key="5">
    <source>
        <dbReference type="EMBL" id="MFA1543044.1"/>
    </source>
</evidence>
<keyword evidence="2" id="KW-0238">DNA-binding</keyword>
<dbReference type="InterPro" id="IPR046532">
    <property type="entry name" value="DUF6597"/>
</dbReference>
<dbReference type="Pfam" id="PF20240">
    <property type="entry name" value="DUF6597"/>
    <property type="match status" value="1"/>
</dbReference>
<dbReference type="Proteomes" id="UP001569963">
    <property type="component" value="Unassembled WGS sequence"/>
</dbReference>
<reference evidence="5 6" key="1">
    <citation type="submission" date="2023-11" db="EMBL/GenBank/DDBJ databases">
        <title>Actinomadura monticuli sp. nov., isolated from volcanic ash.</title>
        <authorList>
            <person name="Lee S.D."/>
            <person name="Yang H."/>
            <person name="Kim I.S."/>
        </authorList>
    </citation>
    <scope>NUCLEOTIDE SEQUENCE [LARGE SCALE GENOMIC DNA]</scope>
    <source>
        <strain evidence="5 6">DLS-62</strain>
    </source>
</reference>
<dbReference type="InterPro" id="IPR009057">
    <property type="entry name" value="Homeodomain-like_sf"/>
</dbReference>
<sequence length="298" mass="33628">MDTRSRDPRPAGSMEAGSMEYVGRVPAPPLDLFIDDIYCLTGVPRHHRMNVPPMPSAHLFINLGEPAHLWDSDPSVPSAVFPDGWFMGTWTRRFLYEYPARVRLVGVHFKPWGISPFIDMPASELRNRWAPVDAVWRRSLDRIRNQVGDTVSAAETLRVLEEELRSRLAEGSSRGLDLVRHTGRRLEASHGAIPVAALADAAGVSGNHLSEQFKCHVGVTPKRVARIYRFARLILSVDAQRPVDWSELAHTAGYFDRAHFTREFKDFTGHTPTEYLDLRRRFPADRGFPPDNGPMPAD</sequence>
<evidence type="ECO:0000256" key="2">
    <source>
        <dbReference type="ARBA" id="ARBA00023125"/>
    </source>
</evidence>
<keyword evidence="3" id="KW-0804">Transcription</keyword>
<evidence type="ECO:0000256" key="1">
    <source>
        <dbReference type="ARBA" id="ARBA00023015"/>
    </source>
</evidence>
<keyword evidence="1" id="KW-0805">Transcription regulation</keyword>
<evidence type="ECO:0000313" key="6">
    <source>
        <dbReference type="Proteomes" id="UP001569963"/>
    </source>
</evidence>
<feature type="domain" description="HTH araC/xylS-type" evidence="4">
    <location>
        <begin position="176"/>
        <end position="278"/>
    </location>
</feature>
<dbReference type="SMART" id="SM00342">
    <property type="entry name" value="HTH_ARAC"/>
    <property type="match status" value="1"/>
</dbReference>
<protein>
    <submittedName>
        <fullName evidence="5">Helix-turn-helix domain-containing protein</fullName>
    </submittedName>
</protein>
<dbReference type="PROSITE" id="PS01124">
    <property type="entry name" value="HTH_ARAC_FAMILY_2"/>
    <property type="match status" value="1"/>
</dbReference>
<comment type="caution">
    <text evidence="5">The sequence shown here is derived from an EMBL/GenBank/DDBJ whole genome shotgun (WGS) entry which is preliminary data.</text>
</comment>
<keyword evidence="6" id="KW-1185">Reference proteome</keyword>
<dbReference type="Gene3D" id="1.10.10.60">
    <property type="entry name" value="Homeodomain-like"/>
    <property type="match status" value="1"/>
</dbReference>
<dbReference type="InterPro" id="IPR050204">
    <property type="entry name" value="AraC_XylS_family_regulators"/>
</dbReference>
<organism evidence="5 6">
    <name type="scientific">Actinomadura monticuli</name>
    <dbReference type="NCBI Taxonomy" id="3097367"/>
    <lineage>
        <taxon>Bacteria</taxon>
        <taxon>Bacillati</taxon>
        <taxon>Actinomycetota</taxon>
        <taxon>Actinomycetes</taxon>
        <taxon>Streptosporangiales</taxon>
        <taxon>Thermomonosporaceae</taxon>
        <taxon>Actinomadura</taxon>
    </lineage>
</organism>
<dbReference type="SUPFAM" id="SSF46689">
    <property type="entry name" value="Homeodomain-like"/>
    <property type="match status" value="1"/>
</dbReference>
<dbReference type="RefSeq" id="WP_371953541.1">
    <property type="nucleotide sequence ID" value="NZ_JAXCEI010000015.1"/>
</dbReference>
<accession>A0ABV4QIQ8</accession>
<gene>
    <name evidence="5" type="ORF">SM611_29290</name>
</gene>
<evidence type="ECO:0000256" key="3">
    <source>
        <dbReference type="ARBA" id="ARBA00023163"/>
    </source>
</evidence>